<keyword evidence="16" id="KW-1185">Reference proteome</keyword>
<keyword evidence="8 14" id="KW-1133">Transmembrane helix</keyword>
<sequence length="157" mass="16416">MVGAPAGAHPAAPAEADVTWLDALWVGAWQACALMPGGSRSGTTITGGLFAGLARPAAARFSFLLSLPVILGAGLKELYDEYKQFVAPDPAKPKSLFASSDEVAALVVGTLVSAVVGYFAIAFLINFLKRYSTEAFVVYRLLLAAVIFVLLAQGLLK</sequence>
<dbReference type="KEGG" id="ftj:FTUN_3880"/>
<dbReference type="PANTHER" id="PTHR30622:SF4">
    <property type="entry name" value="UNDECAPRENYL-DIPHOSPHATASE"/>
    <property type="match status" value="1"/>
</dbReference>
<evidence type="ECO:0000256" key="10">
    <source>
        <dbReference type="ARBA" id="ARBA00023251"/>
    </source>
</evidence>
<evidence type="ECO:0000256" key="8">
    <source>
        <dbReference type="ARBA" id="ARBA00022989"/>
    </source>
</evidence>
<evidence type="ECO:0000256" key="13">
    <source>
        <dbReference type="ARBA" id="ARBA00047594"/>
    </source>
</evidence>
<organism evidence="15 16">
    <name type="scientific">Frigoriglobus tundricola</name>
    <dbReference type="NCBI Taxonomy" id="2774151"/>
    <lineage>
        <taxon>Bacteria</taxon>
        <taxon>Pseudomonadati</taxon>
        <taxon>Planctomycetota</taxon>
        <taxon>Planctomycetia</taxon>
        <taxon>Gemmatales</taxon>
        <taxon>Gemmataceae</taxon>
        <taxon>Frigoriglobus</taxon>
    </lineage>
</organism>
<dbReference type="Pfam" id="PF02673">
    <property type="entry name" value="BacA"/>
    <property type="match status" value="1"/>
</dbReference>
<evidence type="ECO:0000256" key="11">
    <source>
        <dbReference type="ARBA" id="ARBA00032707"/>
    </source>
</evidence>
<evidence type="ECO:0000256" key="5">
    <source>
        <dbReference type="ARBA" id="ARBA00022475"/>
    </source>
</evidence>
<reference evidence="16" key="1">
    <citation type="submission" date="2020-05" db="EMBL/GenBank/DDBJ databases">
        <title>Frigoriglobus tundricola gen. nov., sp. nov., a psychrotolerant cellulolytic planctomycete of the family Gemmataceae with two divergent copies of 16S rRNA gene.</title>
        <authorList>
            <person name="Kulichevskaya I.S."/>
            <person name="Ivanova A.A."/>
            <person name="Naumoff D.G."/>
            <person name="Beletsky A.V."/>
            <person name="Rijpstra W.I.C."/>
            <person name="Sinninghe Damste J.S."/>
            <person name="Mardanov A.V."/>
            <person name="Ravin N.V."/>
            <person name="Dedysh S.N."/>
        </authorList>
    </citation>
    <scope>NUCLEOTIDE SEQUENCE [LARGE SCALE GENOMIC DNA]</scope>
    <source>
        <strain evidence="16">PL17</strain>
    </source>
</reference>
<comment type="similarity">
    <text evidence="2">Belongs to the UppP family.</text>
</comment>
<keyword evidence="10" id="KW-0046">Antibiotic resistance</keyword>
<keyword evidence="6 14" id="KW-0812">Transmembrane</keyword>
<keyword evidence="5" id="KW-1003">Cell membrane</keyword>
<protein>
    <recommendedName>
        <fullName evidence="4">Undecaprenyl-diphosphatase</fullName>
        <ecNumber evidence="3">3.6.1.27</ecNumber>
    </recommendedName>
    <alternativeName>
        <fullName evidence="12">Bacitracin resistance protein</fullName>
    </alternativeName>
    <alternativeName>
        <fullName evidence="11">Undecaprenyl pyrophosphate phosphatase</fullName>
    </alternativeName>
</protein>
<evidence type="ECO:0000256" key="14">
    <source>
        <dbReference type="SAM" id="Phobius"/>
    </source>
</evidence>
<comment type="subcellular location">
    <subcellularLocation>
        <location evidence="1">Cell membrane</location>
        <topology evidence="1">Multi-pass membrane protein</topology>
    </subcellularLocation>
</comment>
<keyword evidence="7 15" id="KW-0378">Hydrolase</keyword>
<evidence type="ECO:0000256" key="1">
    <source>
        <dbReference type="ARBA" id="ARBA00004651"/>
    </source>
</evidence>
<dbReference type="EC" id="3.6.1.27" evidence="3"/>
<feature type="transmembrane region" description="Helical" evidence="14">
    <location>
        <begin position="103"/>
        <end position="125"/>
    </location>
</feature>
<dbReference type="GO" id="GO:0050380">
    <property type="term" value="F:undecaprenyl-diphosphatase activity"/>
    <property type="evidence" value="ECO:0007669"/>
    <property type="project" value="UniProtKB-EC"/>
</dbReference>
<dbReference type="InterPro" id="IPR003824">
    <property type="entry name" value="UppP"/>
</dbReference>
<evidence type="ECO:0000313" key="16">
    <source>
        <dbReference type="Proteomes" id="UP000503447"/>
    </source>
</evidence>
<dbReference type="Proteomes" id="UP000503447">
    <property type="component" value="Chromosome"/>
</dbReference>
<gene>
    <name evidence="15" type="ORF">FTUN_3880</name>
</gene>
<comment type="catalytic activity">
    <reaction evidence="13">
        <text>di-trans,octa-cis-undecaprenyl diphosphate + H2O = di-trans,octa-cis-undecaprenyl phosphate + phosphate + H(+)</text>
        <dbReference type="Rhea" id="RHEA:28094"/>
        <dbReference type="ChEBI" id="CHEBI:15377"/>
        <dbReference type="ChEBI" id="CHEBI:15378"/>
        <dbReference type="ChEBI" id="CHEBI:43474"/>
        <dbReference type="ChEBI" id="CHEBI:58405"/>
        <dbReference type="ChEBI" id="CHEBI:60392"/>
        <dbReference type="EC" id="3.6.1.27"/>
    </reaction>
</comment>
<accession>A0A6M5YSN7</accession>
<feature type="transmembrane region" description="Helical" evidence="14">
    <location>
        <begin position="137"/>
        <end position="156"/>
    </location>
</feature>
<evidence type="ECO:0000256" key="2">
    <source>
        <dbReference type="ARBA" id="ARBA00010621"/>
    </source>
</evidence>
<dbReference type="EMBL" id="CP053452">
    <property type="protein sequence ID" value="QJW96323.1"/>
    <property type="molecule type" value="Genomic_DNA"/>
</dbReference>
<evidence type="ECO:0000313" key="15">
    <source>
        <dbReference type="EMBL" id="QJW96323.1"/>
    </source>
</evidence>
<evidence type="ECO:0000256" key="3">
    <source>
        <dbReference type="ARBA" id="ARBA00012374"/>
    </source>
</evidence>
<dbReference type="AlphaFoldDB" id="A0A6M5YSN7"/>
<dbReference type="PANTHER" id="PTHR30622">
    <property type="entry name" value="UNDECAPRENYL-DIPHOSPHATASE"/>
    <property type="match status" value="1"/>
</dbReference>
<evidence type="ECO:0000256" key="12">
    <source>
        <dbReference type="ARBA" id="ARBA00032932"/>
    </source>
</evidence>
<proteinExistence type="inferred from homology"/>
<dbReference type="GO" id="GO:0046677">
    <property type="term" value="P:response to antibiotic"/>
    <property type="evidence" value="ECO:0007669"/>
    <property type="project" value="UniProtKB-KW"/>
</dbReference>
<evidence type="ECO:0000256" key="4">
    <source>
        <dbReference type="ARBA" id="ARBA00021581"/>
    </source>
</evidence>
<evidence type="ECO:0000256" key="6">
    <source>
        <dbReference type="ARBA" id="ARBA00022692"/>
    </source>
</evidence>
<evidence type="ECO:0000256" key="9">
    <source>
        <dbReference type="ARBA" id="ARBA00023136"/>
    </source>
</evidence>
<keyword evidence="9 14" id="KW-0472">Membrane</keyword>
<evidence type="ECO:0000256" key="7">
    <source>
        <dbReference type="ARBA" id="ARBA00022801"/>
    </source>
</evidence>
<name>A0A6M5YSN7_9BACT</name>
<dbReference type="GO" id="GO:0005886">
    <property type="term" value="C:plasma membrane"/>
    <property type="evidence" value="ECO:0007669"/>
    <property type="project" value="UniProtKB-SubCell"/>
</dbReference>